<sequence length="122" mass="14107">MSVNLYDHANELERAIRKSDEFTHLKQMYDAVTNDESARRMFENFRDIQLVLQQKQLTGEEITQDEIEHAQKTAALVQQHALISKLMDSEQRMSMLIQDLNKVIMKPLEELYGPMGQGGPSQ</sequence>
<proteinExistence type="inferred from homology"/>
<comment type="caution">
    <text evidence="2">The sequence shown here is derived from an EMBL/GenBank/DDBJ whole genome shotgun (WGS) entry which is preliminary data.</text>
</comment>
<gene>
    <name evidence="2" type="ORF">KP78_19350</name>
</gene>
<dbReference type="Proteomes" id="UP000031938">
    <property type="component" value="Unassembled WGS sequence"/>
</dbReference>
<evidence type="ECO:0000313" key="2">
    <source>
        <dbReference type="EMBL" id="KIL45586.1"/>
    </source>
</evidence>
<dbReference type="InterPro" id="IPR010368">
    <property type="entry name" value="Com_YlbF"/>
</dbReference>
<dbReference type="Pfam" id="PF06133">
    <property type="entry name" value="Com_YlbF"/>
    <property type="match status" value="1"/>
</dbReference>
<dbReference type="STRING" id="889306.KP78_19350"/>
<organism evidence="2 3">
    <name type="scientific">Jeotgalibacillus soli</name>
    <dbReference type="NCBI Taxonomy" id="889306"/>
    <lineage>
        <taxon>Bacteria</taxon>
        <taxon>Bacillati</taxon>
        <taxon>Bacillota</taxon>
        <taxon>Bacilli</taxon>
        <taxon>Bacillales</taxon>
        <taxon>Caryophanaceae</taxon>
        <taxon>Jeotgalibacillus</taxon>
    </lineage>
</organism>
<name>A0A0C2VMC4_9BACL</name>
<evidence type="ECO:0000313" key="3">
    <source>
        <dbReference type="Proteomes" id="UP000031938"/>
    </source>
</evidence>
<dbReference type="InterPro" id="IPR023378">
    <property type="entry name" value="YheA/YmcA-like_dom_sf"/>
</dbReference>
<reference evidence="2 3" key="1">
    <citation type="submission" date="2015-01" db="EMBL/GenBank/DDBJ databases">
        <title>Genome sequencing of Jeotgalibacillus soli.</title>
        <authorList>
            <person name="Goh K.M."/>
            <person name="Chan K.-G."/>
            <person name="Yaakop A.S."/>
            <person name="Ee R."/>
            <person name="Gan H.M."/>
            <person name="Chan C.S."/>
        </authorList>
    </citation>
    <scope>NUCLEOTIDE SEQUENCE [LARGE SCALE GENOMIC DNA]</scope>
    <source>
        <strain evidence="2 3">P9</strain>
    </source>
</reference>
<dbReference type="AlphaFoldDB" id="A0A0C2VMC4"/>
<evidence type="ECO:0000256" key="1">
    <source>
        <dbReference type="HAMAP-Rule" id="MF_01526"/>
    </source>
</evidence>
<protein>
    <recommendedName>
        <fullName evidence="1">UPF0342 protein KP78_19350</fullName>
    </recommendedName>
</protein>
<keyword evidence="3" id="KW-1185">Reference proteome</keyword>
<dbReference type="Gene3D" id="1.20.1500.10">
    <property type="entry name" value="YheA/YmcA-like"/>
    <property type="match status" value="1"/>
</dbReference>
<comment type="similarity">
    <text evidence="1">Belongs to the UPF0342 family.</text>
</comment>
<dbReference type="OrthoDB" id="9811402at2"/>
<dbReference type="HAMAP" id="MF_01526">
    <property type="entry name" value="UPF0342"/>
    <property type="match status" value="1"/>
</dbReference>
<accession>A0A0C2VMC4</accession>
<dbReference type="RefSeq" id="WP_041088249.1">
    <property type="nucleotide sequence ID" value="NZ_JXRP01000017.1"/>
</dbReference>
<dbReference type="PATRIC" id="fig|889306.3.peg.1951"/>
<dbReference type="SUPFAM" id="SSF158622">
    <property type="entry name" value="YheA/YmcA-like"/>
    <property type="match status" value="1"/>
</dbReference>
<dbReference type="EMBL" id="JXRP01000017">
    <property type="protein sequence ID" value="KIL45586.1"/>
    <property type="molecule type" value="Genomic_DNA"/>
</dbReference>